<evidence type="ECO:0000256" key="2">
    <source>
        <dbReference type="ARBA" id="ARBA00023163"/>
    </source>
</evidence>
<dbReference type="EMBL" id="CAVNYO010000444">
    <property type="protein sequence ID" value="CAK5281572.1"/>
    <property type="molecule type" value="Genomic_DNA"/>
</dbReference>
<evidence type="ECO:0000313" key="6">
    <source>
        <dbReference type="EMBL" id="CAK5281572.1"/>
    </source>
</evidence>
<keyword evidence="2" id="KW-0804">Transcription</keyword>
<feature type="compositionally biased region" description="Low complexity" evidence="4">
    <location>
        <begin position="382"/>
        <end position="394"/>
    </location>
</feature>
<dbReference type="PANTHER" id="PTHR11800">
    <property type="entry name" value="DNA-DIRECTED RNA POLYMERASE"/>
    <property type="match status" value="1"/>
</dbReference>
<dbReference type="SMART" id="SM00662">
    <property type="entry name" value="RPOLD"/>
    <property type="match status" value="1"/>
</dbReference>
<dbReference type="Gene3D" id="3.30.1360.10">
    <property type="entry name" value="RNA polymerase, RBP11-like subunit"/>
    <property type="match status" value="1"/>
</dbReference>
<keyword evidence="1" id="KW-0240">DNA-directed RNA polymerase</keyword>
<evidence type="ECO:0000313" key="7">
    <source>
        <dbReference type="Proteomes" id="UP001295794"/>
    </source>
</evidence>
<dbReference type="InterPro" id="IPR050518">
    <property type="entry name" value="Rpo3/RPB3_RNA_Pol_subunit"/>
</dbReference>
<dbReference type="SUPFAM" id="SSF55257">
    <property type="entry name" value="RBP11-like subunits of RNA polymerase"/>
    <property type="match status" value="1"/>
</dbReference>
<dbReference type="AlphaFoldDB" id="A0AAD2HTH9"/>
<comment type="caution">
    <text evidence="6">The sequence shown here is derived from an EMBL/GenBank/DDBJ whole genome shotgun (WGS) entry which is preliminary data.</text>
</comment>
<dbReference type="GO" id="GO:0003677">
    <property type="term" value="F:DNA binding"/>
    <property type="evidence" value="ECO:0007669"/>
    <property type="project" value="InterPro"/>
</dbReference>
<gene>
    <name evidence="6" type="ORF">MYCIT1_LOCUS32787</name>
</gene>
<keyword evidence="7" id="KW-1185">Reference proteome</keyword>
<dbReference type="PROSITE" id="PS00446">
    <property type="entry name" value="RNA_POL_D_30KD"/>
    <property type="match status" value="1"/>
</dbReference>
<evidence type="ECO:0000256" key="1">
    <source>
        <dbReference type="ARBA" id="ARBA00022478"/>
    </source>
</evidence>
<feature type="compositionally biased region" description="Low complexity" evidence="4">
    <location>
        <begin position="358"/>
        <end position="368"/>
    </location>
</feature>
<dbReference type="InterPro" id="IPR001514">
    <property type="entry name" value="DNA-dir_RNA_pol_30-40kDasu_CS"/>
</dbReference>
<reference evidence="6" key="1">
    <citation type="submission" date="2023-11" db="EMBL/GenBank/DDBJ databases">
        <authorList>
            <person name="De Vega J J."/>
            <person name="De Vega J J."/>
        </authorList>
    </citation>
    <scope>NUCLEOTIDE SEQUENCE</scope>
</reference>
<dbReference type="Pfam" id="PF01000">
    <property type="entry name" value="RNA_pol_A_bac"/>
    <property type="match status" value="1"/>
</dbReference>
<feature type="compositionally biased region" description="Gly residues" evidence="4">
    <location>
        <begin position="338"/>
        <end position="357"/>
    </location>
</feature>
<dbReference type="CDD" id="cd07031">
    <property type="entry name" value="RNAP_II_RPB3"/>
    <property type="match status" value="1"/>
</dbReference>
<feature type="domain" description="DNA-directed RNA polymerase RpoA/D/Rpb3-type" evidence="5">
    <location>
        <begin position="48"/>
        <end position="313"/>
    </location>
</feature>
<evidence type="ECO:0000256" key="4">
    <source>
        <dbReference type="SAM" id="MobiDB-lite"/>
    </source>
</evidence>
<feature type="region of interest" description="Disordered" evidence="4">
    <location>
        <begin position="324"/>
        <end position="394"/>
    </location>
</feature>
<dbReference type="GO" id="GO:0006366">
    <property type="term" value="P:transcription by RNA polymerase II"/>
    <property type="evidence" value="ECO:0007669"/>
    <property type="project" value="TreeGrafter"/>
</dbReference>
<dbReference type="InterPro" id="IPR036643">
    <property type="entry name" value="RNApol_insert_sf"/>
</dbReference>
<dbReference type="GO" id="GO:0005665">
    <property type="term" value="C:RNA polymerase II, core complex"/>
    <property type="evidence" value="ECO:0007669"/>
    <property type="project" value="TreeGrafter"/>
</dbReference>
<feature type="compositionally biased region" description="Gly residues" evidence="4">
    <location>
        <begin position="369"/>
        <end position="381"/>
    </location>
</feature>
<dbReference type="PANTHER" id="PTHR11800:SF2">
    <property type="entry name" value="DNA-DIRECTED RNA POLYMERASE II SUBUNIT RPB3"/>
    <property type="match status" value="1"/>
</dbReference>
<name>A0AAD2HTH9_9AGAR</name>
<evidence type="ECO:0000256" key="3">
    <source>
        <dbReference type="ARBA" id="ARBA00025804"/>
    </source>
</evidence>
<dbReference type="InterPro" id="IPR011262">
    <property type="entry name" value="DNA-dir_RNA_pol_insert"/>
</dbReference>
<sequence>MDMSSERASNWKSRRSNSVNTCQQHVLMQNAHIDLEPIVRIRDLKKDRVNFVLENVDLAFANSLRRVMMADIATVAIDLVEFQANTTVLPDEFIAHRLGMIPLFSSNCDEAIRYNRDCTCMTSCQYCSIRLKLDVSCNSSTTMDITSNHLEIVGYHSHMDDFSEGETGEEVTKRGEYFGHPVGKNDPDAEPVLICKIRKGQELKLPVSRKSRQGIAKEHAKWSPCSAVSFEYDPYNKLRHTSYWFEQDAQSEWPLSENAAEEDMPRDDEMFDFNAQPYKFYFEVETDGSLGPREVVMQGLTELQNKLAKIVLALKKTDPDMITGERADEAPPADHWGGAPGPSGPGGGGGWGGGTGGNTSTWGASPGRGNTGGWGGGGGGWSSPSQSGAAGWNV</sequence>
<dbReference type="GO" id="GO:0003899">
    <property type="term" value="F:DNA-directed RNA polymerase activity"/>
    <property type="evidence" value="ECO:0007669"/>
    <property type="project" value="InterPro"/>
</dbReference>
<dbReference type="Gene3D" id="2.170.120.12">
    <property type="entry name" value="DNA-directed RNA polymerase, insert domain"/>
    <property type="match status" value="1"/>
</dbReference>
<dbReference type="GO" id="GO:0046983">
    <property type="term" value="F:protein dimerization activity"/>
    <property type="evidence" value="ECO:0007669"/>
    <property type="project" value="InterPro"/>
</dbReference>
<accession>A0AAD2HTH9</accession>
<dbReference type="InterPro" id="IPR022842">
    <property type="entry name" value="RNAP_Rpo3/Rpb3/RPAC1"/>
</dbReference>
<dbReference type="SUPFAM" id="SSF56553">
    <property type="entry name" value="Insert subdomain of RNA polymerase alpha subunit"/>
    <property type="match status" value="1"/>
</dbReference>
<organism evidence="6 7">
    <name type="scientific">Mycena citricolor</name>
    <dbReference type="NCBI Taxonomy" id="2018698"/>
    <lineage>
        <taxon>Eukaryota</taxon>
        <taxon>Fungi</taxon>
        <taxon>Dikarya</taxon>
        <taxon>Basidiomycota</taxon>
        <taxon>Agaricomycotina</taxon>
        <taxon>Agaricomycetes</taxon>
        <taxon>Agaricomycetidae</taxon>
        <taxon>Agaricales</taxon>
        <taxon>Marasmiineae</taxon>
        <taxon>Mycenaceae</taxon>
        <taxon>Mycena</taxon>
    </lineage>
</organism>
<dbReference type="InterPro" id="IPR036603">
    <property type="entry name" value="RBP11-like"/>
</dbReference>
<dbReference type="InterPro" id="IPR011263">
    <property type="entry name" value="DNA-dir_RNA_pol_RpoA/D/Rpb3"/>
</dbReference>
<protein>
    <recommendedName>
        <fullName evidence="5">DNA-directed RNA polymerase RpoA/D/Rpb3-type domain-containing protein</fullName>
    </recommendedName>
</protein>
<evidence type="ECO:0000259" key="5">
    <source>
        <dbReference type="SMART" id="SM00662"/>
    </source>
</evidence>
<dbReference type="Pfam" id="PF01193">
    <property type="entry name" value="RNA_pol_L"/>
    <property type="match status" value="1"/>
</dbReference>
<dbReference type="HAMAP" id="MF_00320">
    <property type="entry name" value="RNApol_arch_Rpo3"/>
    <property type="match status" value="1"/>
</dbReference>
<dbReference type="Proteomes" id="UP001295794">
    <property type="component" value="Unassembled WGS sequence"/>
</dbReference>
<proteinExistence type="inferred from homology"/>
<comment type="similarity">
    <text evidence="3">Belongs to the archaeal Rpo3/eukaryotic RPB3 RNA polymerase subunit family.</text>
</comment>